<sequence length="42" mass="5064">MTNPLDHEWLQLIQQAKHLGLTLQEIREFLQLNQKEIIHNDN</sequence>
<feature type="domain" description="Sin" evidence="2">
    <location>
        <begin position="1"/>
        <end position="34"/>
    </location>
</feature>
<proteinExistence type="predicted"/>
<protein>
    <submittedName>
        <fullName evidence="3">Anti-repressor SinI family protein</fullName>
    </submittedName>
</protein>
<evidence type="ECO:0000313" key="3">
    <source>
        <dbReference type="EMBL" id="QQX25069.1"/>
    </source>
</evidence>
<dbReference type="Proteomes" id="UP000595512">
    <property type="component" value="Chromosome"/>
</dbReference>
<dbReference type="GO" id="GO:0046983">
    <property type="term" value="F:protein dimerization activity"/>
    <property type="evidence" value="ECO:0007669"/>
    <property type="project" value="InterPro"/>
</dbReference>
<dbReference type="RefSeq" id="WP_107921220.1">
    <property type="nucleotide sequence ID" value="NZ_CP066701.1"/>
</dbReference>
<dbReference type="EMBL" id="CP066701">
    <property type="protein sequence ID" value="QQX25069.1"/>
    <property type="molecule type" value="Genomic_DNA"/>
</dbReference>
<dbReference type="KEGG" id="hspo:JGZ69_20550"/>
<dbReference type="SUPFAM" id="SSF47406">
    <property type="entry name" value="SinR repressor dimerisation domain-like"/>
    <property type="match status" value="1"/>
</dbReference>
<dbReference type="Gene3D" id="1.10.1660.10">
    <property type="match status" value="1"/>
</dbReference>
<feature type="domain" description="HTH merR-type" evidence="1">
    <location>
        <begin position="8"/>
        <end position="32"/>
    </location>
</feature>
<accession>A0AB37HCL5</accession>
<gene>
    <name evidence="3" type="ORF">JGZ69_20550</name>
</gene>
<evidence type="ECO:0000259" key="1">
    <source>
        <dbReference type="PROSITE" id="PS50937"/>
    </source>
</evidence>
<dbReference type="InterPro" id="IPR010981">
    <property type="entry name" value="SinR/SinI_dimer_dom"/>
</dbReference>
<dbReference type="AlphaFoldDB" id="A0AB37HCL5"/>
<dbReference type="GO" id="GO:0003677">
    <property type="term" value="F:DNA binding"/>
    <property type="evidence" value="ECO:0007669"/>
    <property type="project" value="InterPro"/>
</dbReference>
<dbReference type="PROSITE" id="PS50937">
    <property type="entry name" value="HTH_MERR_2"/>
    <property type="match status" value="1"/>
</dbReference>
<reference evidence="3 4" key="1">
    <citation type="submission" date="2020-12" db="EMBL/GenBank/DDBJ databases">
        <title>Taxonomic evaluation of the Bacillus sporothermodurans group of bacteria based on whole genome sequences.</title>
        <authorList>
            <person name="Fiedler G."/>
            <person name="Herbstmann A.-D."/>
            <person name="Doll E."/>
            <person name="Wenning M."/>
            <person name="Brinks E."/>
            <person name="Kabisch J."/>
            <person name="Breitenwieser F."/>
            <person name="Lappann M."/>
            <person name="Boehnlein C."/>
            <person name="Franz C."/>
        </authorList>
    </citation>
    <scope>NUCLEOTIDE SEQUENCE [LARGE SCALE GENOMIC DNA]</scope>
    <source>
        <strain evidence="3 4">DSM 10599</strain>
    </source>
</reference>
<evidence type="ECO:0000259" key="2">
    <source>
        <dbReference type="PROSITE" id="PS51500"/>
    </source>
</evidence>
<dbReference type="GO" id="GO:0006355">
    <property type="term" value="P:regulation of DNA-templated transcription"/>
    <property type="evidence" value="ECO:0007669"/>
    <property type="project" value="InterPro"/>
</dbReference>
<dbReference type="InterPro" id="IPR000551">
    <property type="entry name" value="MerR-type_HTH_dom"/>
</dbReference>
<dbReference type="InterPro" id="IPR036281">
    <property type="entry name" value="SinR/SinI_dimer_dom_sf"/>
</dbReference>
<name>A0AB37HCL5_9BACI</name>
<evidence type="ECO:0000313" key="4">
    <source>
        <dbReference type="Proteomes" id="UP000595512"/>
    </source>
</evidence>
<organism evidence="3 4">
    <name type="scientific">Heyndrickxia sporothermodurans</name>
    <dbReference type="NCBI Taxonomy" id="46224"/>
    <lineage>
        <taxon>Bacteria</taxon>
        <taxon>Bacillati</taxon>
        <taxon>Bacillota</taxon>
        <taxon>Bacilli</taxon>
        <taxon>Bacillales</taxon>
        <taxon>Bacillaceae</taxon>
        <taxon>Heyndrickxia</taxon>
    </lineage>
</organism>
<dbReference type="PROSITE" id="PS51500">
    <property type="entry name" value="SIN"/>
    <property type="match status" value="1"/>
</dbReference>
<dbReference type="Pfam" id="PF08671">
    <property type="entry name" value="SinI"/>
    <property type="match status" value="1"/>
</dbReference>